<feature type="compositionally biased region" description="Low complexity" evidence="3">
    <location>
        <begin position="1"/>
        <end position="42"/>
    </location>
</feature>
<evidence type="ECO:0000256" key="3">
    <source>
        <dbReference type="SAM" id="MobiDB-lite"/>
    </source>
</evidence>
<dbReference type="PANTHER" id="PTHR48065:SF75">
    <property type="entry name" value="LEUCINE-RICH REPEAT-CONTAINING N-TERMINAL PLANT-TYPE DOMAIN-CONTAINING PROTEIN"/>
    <property type="match status" value="1"/>
</dbReference>
<proteinExistence type="predicted"/>
<dbReference type="Proteomes" id="UP001516023">
    <property type="component" value="Unassembled WGS sequence"/>
</dbReference>
<feature type="compositionally biased region" description="Polar residues" evidence="3">
    <location>
        <begin position="108"/>
        <end position="118"/>
    </location>
</feature>
<dbReference type="SUPFAM" id="SSF52058">
    <property type="entry name" value="L domain-like"/>
    <property type="match status" value="1"/>
</dbReference>
<keyword evidence="5" id="KW-1185">Reference proteome</keyword>
<feature type="non-terminal residue" evidence="4">
    <location>
        <position position="1"/>
    </location>
</feature>
<dbReference type="AlphaFoldDB" id="A0ABD3PDD9"/>
<dbReference type="Gene3D" id="3.80.10.10">
    <property type="entry name" value="Ribonuclease Inhibitor"/>
    <property type="match status" value="2"/>
</dbReference>
<dbReference type="Pfam" id="PF00560">
    <property type="entry name" value="LRR_1"/>
    <property type="match status" value="2"/>
</dbReference>
<organism evidence="4 5">
    <name type="scientific">Cyclotella cryptica</name>
    <dbReference type="NCBI Taxonomy" id="29204"/>
    <lineage>
        <taxon>Eukaryota</taxon>
        <taxon>Sar</taxon>
        <taxon>Stramenopiles</taxon>
        <taxon>Ochrophyta</taxon>
        <taxon>Bacillariophyta</taxon>
        <taxon>Coscinodiscophyceae</taxon>
        <taxon>Thalassiosirophycidae</taxon>
        <taxon>Stephanodiscales</taxon>
        <taxon>Stephanodiscaceae</taxon>
        <taxon>Cyclotella</taxon>
    </lineage>
</organism>
<gene>
    <name evidence="4" type="ORF">HJC23_010714</name>
</gene>
<name>A0ABD3PDD9_9STRA</name>
<dbReference type="InterPro" id="IPR032675">
    <property type="entry name" value="LRR_dom_sf"/>
</dbReference>
<comment type="caution">
    <text evidence="4">The sequence shown here is derived from an EMBL/GenBank/DDBJ whole genome shotgun (WGS) entry which is preliminary data.</text>
</comment>
<evidence type="ECO:0000313" key="4">
    <source>
        <dbReference type="EMBL" id="KAL3786140.1"/>
    </source>
</evidence>
<dbReference type="PANTHER" id="PTHR48065">
    <property type="entry name" value="OS10G0469600 PROTEIN"/>
    <property type="match status" value="1"/>
</dbReference>
<evidence type="ECO:0000313" key="5">
    <source>
        <dbReference type="Proteomes" id="UP001516023"/>
    </source>
</evidence>
<dbReference type="FunFam" id="3.80.10.10:FF:000041">
    <property type="entry name" value="LRR receptor-like serine/threonine-protein kinase ERECTA"/>
    <property type="match status" value="1"/>
</dbReference>
<feature type="region of interest" description="Disordered" evidence="3">
    <location>
        <begin position="108"/>
        <end position="133"/>
    </location>
</feature>
<sequence length="520" mass="56175">RLSSKGGKSTSSDGKSGKGSFNSKGKSGKSSSYSKGKSGKSSNNEPHFEHENDVASDGKSQSSLPARANGSNSNDVGSFLAQPDTNAFLPIIFQAPDPVAMMQITDNPTSRPTASLSLSPIMRPTKLPTSRPTIRPTKLLTEAPTTRPTPFPTPKPSLKPLTQAPVTTNPTNAPTGHCQLSESSRSEQIREIINSVSLKDDLVDPTSPQSLALDWITNKDSLRICPGNKTRLIQRYVAAVFYFSTGGGSWKQCNAPKDFDDPVSVERANAECQIEMNTFPDQTSGSQAWLTASSECEWGGLACLPETSSCSFCLGELSFENNGLIGTIPSELKEWVELRRLALQQGGLRGTIPTELSSLSNLLVFDLDYNELSGTLSAELLESWKDLKELDLNNNSLSGTISSRIGRLTDLRFLQLDSNDFTGTLPSQLGDLKMLIFMSVVDLNLNGIMPPQVCTNRGEPNDSNNGNLAVLIADCTTPDPKHDSAAKVFCECCSDCGIQKDSTTISQFAPFWIAQRNQPH</sequence>
<feature type="region of interest" description="Disordered" evidence="3">
    <location>
        <begin position="1"/>
        <end position="79"/>
    </location>
</feature>
<reference evidence="4 5" key="1">
    <citation type="journal article" date="2020" name="G3 (Bethesda)">
        <title>Improved Reference Genome for Cyclotella cryptica CCMP332, a Model for Cell Wall Morphogenesis, Salinity Adaptation, and Lipid Production in Diatoms (Bacillariophyta).</title>
        <authorList>
            <person name="Roberts W.R."/>
            <person name="Downey K.M."/>
            <person name="Ruck E.C."/>
            <person name="Traller J.C."/>
            <person name="Alverson A.J."/>
        </authorList>
    </citation>
    <scope>NUCLEOTIDE SEQUENCE [LARGE SCALE GENOMIC DNA]</scope>
    <source>
        <strain evidence="4 5">CCMP332</strain>
    </source>
</reference>
<evidence type="ECO:0000256" key="1">
    <source>
        <dbReference type="ARBA" id="ARBA00022614"/>
    </source>
</evidence>
<evidence type="ECO:0000256" key="2">
    <source>
        <dbReference type="ARBA" id="ARBA00022737"/>
    </source>
</evidence>
<dbReference type="InterPro" id="IPR001611">
    <property type="entry name" value="Leu-rich_rpt"/>
</dbReference>
<keyword evidence="2" id="KW-0677">Repeat</keyword>
<protein>
    <recommendedName>
        <fullName evidence="6">Leucine-rich repeat-containing N-terminal plant-type domain-containing protein</fullName>
    </recommendedName>
</protein>
<evidence type="ECO:0008006" key="6">
    <source>
        <dbReference type="Google" id="ProtNLM"/>
    </source>
</evidence>
<keyword evidence="1" id="KW-0433">Leucine-rich repeat</keyword>
<dbReference type="EMBL" id="JABMIG020000201">
    <property type="protein sequence ID" value="KAL3786140.1"/>
    <property type="molecule type" value="Genomic_DNA"/>
</dbReference>
<feature type="compositionally biased region" description="Polar residues" evidence="3">
    <location>
        <begin position="58"/>
        <end position="76"/>
    </location>
</feature>
<accession>A0ABD3PDD9</accession>